<name>A0A6L9L197_9BACT</name>
<proteinExistence type="predicted"/>
<accession>A0A6L9L197</accession>
<evidence type="ECO:0000313" key="1">
    <source>
        <dbReference type="EMBL" id="NDU94100.1"/>
    </source>
</evidence>
<evidence type="ECO:0000313" key="2">
    <source>
        <dbReference type="Proteomes" id="UP000474175"/>
    </source>
</evidence>
<dbReference type="AlphaFoldDB" id="A0A6L9L197"/>
<protein>
    <submittedName>
        <fullName evidence="1">Uncharacterized protein</fullName>
    </submittedName>
</protein>
<comment type="caution">
    <text evidence="1">The sequence shown here is derived from an EMBL/GenBank/DDBJ whole genome shotgun (WGS) entry which is preliminary data.</text>
</comment>
<organism evidence="1 2">
    <name type="scientific">Spirosoma terrae</name>
    <dbReference type="NCBI Taxonomy" id="1968276"/>
    <lineage>
        <taxon>Bacteria</taxon>
        <taxon>Pseudomonadati</taxon>
        <taxon>Bacteroidota</taxon>
        <taxon>Cytophagia</taxon>
        <taxon>Cytophagales</taxon>
        <taxon>Cytophagaceae</taxon>
        <taxon>Spirosoma</taxon>
    </lineage>
</organism>
<gene>
    <name evidence="1" type="ORF">GK108_04380</name>
</gene>
<sequence length="88" mass="9998">MGTIMKPTVGNIIRLWFGADTPIRQYKVKLNPELWAACERVSQDFVPPSGILLKENYRKSDKTSFARAVLEELDQVDEEAEEHVGLAH</sequence>
<dbReference type="EMBL" id="JAAFZH010000001">
    <property type="protein sequence ID" value="NDU94100.1"/>
    <property type="molecule type" value="Genomic_DNA"/>
</dbReference>
<dbReference type="Proteomes" id="UP000474175">
    <property type="component" value="Unassembled WGS sequence"/>
</dbReference>
<keyword evidence="2" id="KW-1185">Reference proteome</keyword>
<reference evidence="1 2" key="1">
    <citation type="submission" date="2020-02" db="EMBL/GenBank/DDBJ databases">
        <title>Draft genome sequence of two Spirosoma agri KCTC 52727 and Spirosoma terrae KCTC 52035.</title>
        <authorList>
            <person name="Rojas J."/>
            <person name="Ambika Manirajan B."/>
            <person name="Suarez C."/>
            <person name="Ratering S."/>
            <person name="Schnell S."/>
        </authorList>
    </citation>
    <scope>NUCLEOTIDE SEQUENCE [LARGE SCALE GENOMIC DNA]</scope>
    <source>
        <strain evidence="1 2">KCTC 52035</strain>
    </source>
</reference>